<comment type="caution">
    <text evidence="1">The sequence shown here is derived from an EMBL/GenBank/DDBJ whole genome shotgun (WGS) entry which is preliminary data.</text>
</comment>
<dbReference type="Proteomes" id="UP000288623">
    <property type="component" value="Unassembled WGS sequence"/>
</dbReference>
<sequence>MDLSPYYTKQVDCIHCKKKFNTTKIRMKMLKIASTDADFRPVYENDVHGYFYNAYVCEHCGFAFTDDFSTYFMPGTSEVLQQQISNKWVHHDFSGERSPQQALQAYQLALVSGQIKKEKHITLAGLALRCAWIYRSLKQHDAELRFIRIARDQYIEAFSTGDYVNSGMSEVRVAYLAAELSRRLDEREKAIRYFSIVIEQQRTSNEIKIIDMAKDAWNDMRQVQ</sequence>
<accession>A0A433RWB7</accession>
<keyword evidence="2" id="KW-1185">Reference proteome</keyword>
<dbReference type="EMBL" id="JTFC01000017">
    <property type="protein sequence ID" value="RUS57587.1"/>
    <property type="molecule type" value="Genomic_DNA"/>
</dbReference>
<organism evidence="1 2">
    <name type="scientific">Candidatus Kurthia intestinigallinarum</name>
    <dbReference type="NCBI Taxonomy" id="1562256"/>
    <lineage>
        <taxon>Bacteria</taxon>
        <taxon>Bacillati</taxon>
        <taxon>Bacillota</taxon>
        <taxon>Bacilli</taxon>
        <taxon>Bacillales</taxon>
        <taxon>Caryophanaceae</taxon>
        <taxon>Kurthia</taxon>
    </lineage>
</organism>
<evidence type="ECO:0000313" key="1">
    <source>
        <dbReference type="EMBL" id="RUS57587.1"/>
    </source>
</evidence>
<evidence type="ECO:0000313" key="2">
    <source>
        <dbReference type="Proteomes" id="UP000288623"/>
    </source>
</evidence>
<dbReference type="RefSeq" id="WP_126989827.1">
    <property type="nucleotide sequence ID" value="NZ_JTFC01000017.1"/>
</dbReference>
<proteinExistence type="predicted"/>
<dbReference type="AlphaFoldDB" id="A0A433RWB7"/>
<gene>
    <name evidence="1" type="ORF">QI30_04910</name>
</gene>
<dbReference type="OrthoDB" id="9780343at2"/>
<dbReference type="InterPro" id="IPR018708">
    <property type="entry name" value="DUF2225"/>
</dbReference>
<protein>
    <recommendedName>
        <fullName evidence="3">DUF2225 domain-containing protein</fullName>
    </recommendedName>
</protein>
<name>A0A433RWB7_9BACL</name>
<dbReference type="Pfam" id="PF09986">
    <property type="entry name" value="DUF2225"/>
    <property type="match status" value="1"/>
</dbReference>
<reference evidence="1 2" key="1">
    <citation type="submission" date="2014-11" db="EMBL/GenBank/DDBJ databases">
        <title>Genome sequence and analysis of novel Kurthia sp.</title>
        <authorList>
            <person name="Lawson J.N."/>
            <person name="Gonzalez J.E."/>
            <person name="Rinauldi L."/>
            <person name="Xuan Z."/>
            <person name="Firman A."/>
            <person name="Shaddox L."/>
            <person name="Trudeau A."/>
            <person name="Shah S."/>
            <person name="Reiman D."/>
        </authorList>
    </citation>
    <scope>NUCLEOTIDE SEQUENCE [LARGE SCALE GENOMIC DNA]</scope>
    <source>
        <strain evidence="1 2">3B1D</strain>
    </source>
</reference>
<evidence type="ECO:0008006" key="3">
    <source>
        <dbReference type="Google" id="ProtNLM"/>
    </source>
</evidence>